<dbReference type="AlphaFoldDB" id="F0H2D6"/>
<dbReference type="Proteomes" id="UP000005277">
    <property type="component" value="Unassembled WGS sequence"/>
</dbReference>
<evidence type="ECO:0000313" key="2">
    <source>
        <dbReference type="Proteomes" id="UP000005277"/>
    </source>
</evidence>
<comment type="caution">
    <text evidence="1">The sequence shown here is derived from an EMBL/GenBank/DDBJ whole genome shotgun (WGS) entry which is preliminary data.</text>
</comment>
<protein>
    <submittedName>
        <fullName evidence="1">Uncharacterized protein</fullName>
    </submittedName>
</protein>
<sequence length="103" mass="11822">MKYYVYGQKAESVGLGPYDGLKIDYDIADRILMAIKQGQSQYGSELKVKIYDDFEKYLIYGFELSYVAINFYDLVYIGEVVYTPTNNDVLSSLMLTLNVELRG</sequence>
<dbReference type="EMBL" id="AEXN01000033">
    <property type="protein sequence ID" value="EGC83422.1"/>
    <property type="molecule type" value="Genomic_DNA"/>
</dbReference>
<gene>
    <name evidence="1" type="ORF">HMPREF9246_0297</name>
</gene>
<reference evidence="1 2" key="1">
    <citation type="submission" date="2011-01" db="EMBL/GenBank/DDBJ databases">
        <authorList>
            <person name="Durkin A.S."/>
            <person name="Madupu R."/>
            <person name="Torralba M."/>
            <person name="Gillis M."/>
            <person name="Methe B."/>
            <person name="Sutton G."/>
            <person name="Nelson K.E."/>
        </authorList>
    </citation>
    <scope>NUCLEOTIDE SEQUENCE [LARGE SCALE GENOMIC DNA]</scope>
    <source>
        <strain evidence="1 2">ACS-025-V-Sch4</strain>
    </source>
</reference>
<dbReference type="RefSeq" id="WP_004818143.1">
    <property type="nucleotide sequence ID" value="NZ_AEXN01000033.1"/>
</dbReference>
<evidence type="ECO:0000313" key="1">
    <source>
        <dbReference type="EMBL" id="EGC83422.1"/>
    </source>
</evidence>
<organism evidence="1 2">
    <name type="scientific">Anaerococcus hydrogenalis ACS-025-V-Sch4</name>
    <dbReference type="NCBI Taxonomy" id="879306"/>
    <lineage>
        <taxon>Bacteria</taxon>
        <taxon>Bacillati</taxon>
        <taxon>Bacillota</taxon>
        <taxon>Tissierellia</taxon>
        <taxon>Tissierellales</taxon>
        <taxon>Peptoniphilaceae</taxon>
        <taxon>Anaerococcus</taxon>
    </lineage>
</organism>
<keyword evidence="2" id="KW-1185">Reference proteome</keyword>
<proteinExistence type="predicted"/>
<accession>F0H2D6</accession>
<name>F0H2D6_9FIRM</name>